<reference evidence="1 2" key="1">
    <citation type="submission" date="2020-04" db="EMBL/GenBank/DDBJ databases">
        <title>Azohydromonas sp. isolated from soil.</title>
        <authorList>
            <person name="Dahal R.H."/>
        </authorList>
    </citation>
    <scope>NUCLEOTIDE SEQUENCE [LARGE SCALE GENOMIC DNA]</scope>
    <source>
        <strain evidence="1 2">G-1-1-14</strain>
    </source>
</reference>
<dbReference type="InterPro" id="IPR018841">
    <property type="entry name" value="DUF2442"/>
</dbReference>
<proteinExistence type="predicted"/>
<dbReference type="Gene3D" id="3.30.2020.40">
    <property type="entry name" value="Uncharacterised protein PF10387, DUF2442"/>
    <property type="match status" value="1"/>
</dbReference>
<organism evidence="1 2">
    <name type="scientific">Azohydromonas caseinilytica</name>
    <dbReference type="NCBI Taxonomy" id="2728836"/>
    <lineage>
        <taxon>Bacteria</taxon>
        <taxon>Pseudomonadati</taxon>
        <taxon>Pseudomonadota</taxon>
        <taxon>Betaproteobacteria</taxon>
        <taxon>Burkholderiales</taxon>
        <taxon>Sphaerotilaceae</taxon>
        <taxon>Azohydromonas</taxon>
    </lineage>
</organism>
<dbReference type="Proteomes" id="UP000574067">
    <property type="component" value="Unassembled WGS sequence"/>
</dbReference>
<dbReference type="AlphaFoldDB" id="A0A848F339"/>
<gene>
    <name evidence="1" type="ORF">HHL10_05745</name>
</gene>
<comment type="caution">
    <text evidence="1">The sequence shown here is derived from an EMBL/GenBank/DDBJ whole genome shotgun (WGS) entry which is preliminary data.</text>
</comment>
<keyword evidence="2" id="KW-1185">Reference proteome</keyword>
<evidence type="ECO:0000313" key="2">
    <source>
        <dbReference type="Proteomes" id="UP000574067"/>
    </source>
</evidence>
<dbReference type="RefSeq" id="WP_169159394.1">
    <property type="nucleotide sequence ID" value="NZ_JABBFW010000003.1"/>
</dbReference>
<accession>A0A848F339</accession>
<name>A0A848F339_9BURK</name>
<sequence length="83" mass="9536">MLGTTTSAVEVTHISRHGFWVLLGDEELLLPFEKFPWFKQATVEQILDVERPTANHLYWPSLDVDLAVDSIRRPEQFPLVACN</sequence>
<dbReference type="Pfam" id="PF10387">
    <property type="entry name" value="DUF2442"/>
    <property type="match status" value="1"/>
</dbReference>
<protein>
    <submittedName>
        <fullName evidence="1">DUF2442 domain-containing protein</fullName>
    </submittedName>
</protein>
<dbReference type="EMBL" id="JABBFW010000003">
    <property type="protein sequence ID" value="NML14477.1"/>
    <property type="molecule type" value="Genomic_DNA"/>
</dbReference>
<evidence type="ECO:0000313" key="1">
    <source>
        <dbReference type="EMBL" id="NML14477.1"/>
    </source>
</evidence>